<dbReference type="Gene3D" id="3.90.1300.10">
    <property type="entry name" value="Amidase signature (AS) domain"/>
    <property type="match status" value="1"/>
</dbReference>
<accession>A0ABV1NAR8</accession>
<evidence type="ECO:0000313" key="3">
    <source>
        <dbReference type="EMBL" id="MEQ6916141.1"/>
    </source>
</evidence>
<evidence type="ECO:0000256" key="1">
    <source>
        <dbReference type="SAM" id="MobiDB-lite"/>
    </source>
</evidence>
<protein>
    <submittedName>
        <fullName evidence="3">Amidase</fullName>
    </submittedName>
</protein>
<dbReference type="Proteomes" id="UP001442468">
    <property type="component" value="Unassembled WGS sequence"/>
</dbReference>
<organism evidence="3 4">
    <name type="scientific">Halomonas aquatica</name>
    <dbReference type="NCBI Taxonomy" id="3151123"/>
    <lineage>
        <taxon>Bacteria</taxon>
        <taxon>Pseudomonadati</taxon>
        <taxon>Pseudomonadota</taxon>
        <taxon>Gammaproteobacteria</taxon>
        <taxon>Oceanospirillales</taxon>
        <taxon>Halomonadaceae</taxon>
        <taxon>Halomonas</taxon>
    </lineage>
</organism>
<dbReference type="EMBL" id="JBEGCJ010000001">
    <property type="protein sequence ID" value="MEQ6916141.1"/>
    <property type="molecule type" value="Genomic_DNA"/>
</dbReference>
<dbReference type="Pfam" id="PF01425">
    <property type="entry name" value="Amidase"/>
    <property type="match status" value="1"/>
</dbReference>
<dbReference type="RefSeq" id="WP_349760387.1">
    <property type="nucleotide sequence ID" value="NZ_JBEGCJ010000001.1"/>
</dbReference>
<evidence type="ECO:0000313" key="4">
    <source>
        <dbReference type="Proteomes" id="UP001442468"/>
    </source>
</evidence>
<feature type="domain" description="Amidase" evidence="2">
    <location>
        <begin position="26"/>
        <end position="410"/>
    </location>
</feature>
<sequence length="427" mass="45147">MTSTTWRTALDGLAAIGAGELTSEALMRECLQRVAVREPDVAAWQYLDEDRALEEARRRDASASRGPLHGMPVAVKDLFSTHDMPTGCGSDIYADHLPASDAAVVALIRRAGGIVMGKTVTTEFAFFSPGGTRNPHDPTRTPGGSSSGSAAAVADGMVPWALGTQTAGSIIRPASYCGVAGYKPTYGLINTAGLKPAAWSLDTVGVFARNVPDARQLAGVLSGRDLTPSRPATPPPRVGLCLTPQWEAATADTEQALREAVRCIRGAGGEVHEVSLPASFDELLEAQRTIMIYEASRSLAFERDLHGDQLSDQLKALLDEGSVLPAERYDQARRIARACRAELDRLFADSDVLLAPSAPGEAPAHVTGTGDPVFNRIWTLLGTPCVNVPGLTGANGMPVGVQLIGPLDGDLTTLEVADWLFSRLQEG</sequence>
<dbReference type="SUPFAM" id="SSF75304">
    <property type="entry name" value="Amidase signature (AS) enzymes"/>
    <property type="match status" value="1"/>
</dbReference>
<comment type="caution">
    <text evidence="3">The sequence shown here is derived from an EMBL/GenBank/DDBJ whole genome shotgun (WGS) entry which is preliminary data.</text>
</comment>
<dbReference type="InterPro" id="IPR023631">
    <property type="entry name" value="Amidase_dom"/>
</dbReference>
<dbReference type="PANTHER" id="PTHR11895:SF151">
    <property type="entry name" value="GLUTAMYL-TRNA(GLN) AMIDOTRANSFERASE SUBUNIT A"/>
    <property type="match status" value="1"/>
</dbReference>
<gene>
    <name evidence="3" type="ORF">ABE960_01180</name>
</gene>
<keyword evidence="4" id="KW-1185">Reference proteome</keyword>
<evidence type="ECO:0000259" key="2">
    <source>
        <dbReference type="Pfam" id="PF01425"/>
    </source>
</evidence>
<feature type="region of interest" description="Disordered" evidence="1">
    <location>
        <begin position="127"/>
        <end position="150"/>
    </location>
</feature>
<dbReference type="PANTHER" id="PTHR11895">
    <property type="entry name" value="TRANSAMIDASE"/>
    <property type="match status" value="1"/>
</dbReference>
<proteinExistence type="predicted"/>
<dbReference type="InterPro" id="IPR036928">
    <property type="entry name" value="AS_sf"/>
</dbReference>
<dbReference type="InterPro" id="IPR000120">
    <property type="entry name" value="Amidase"/>
</dbReference>
<reference evidence="3 4" key="1">
    <citation type="submission" date="2024-05" db="EMBL/GenBank/DDBJ databases">
        <title>Halomonas sp. SSM6 16S ribosomal RNA gene Genome sequencing and assembly.</title>
        <authorList>
            <person name="Yook S."/>
        </authorList>
    </citation>
    <scope>NUCLEOTIDE SEQUENCE [LARGE SCALE GENOMIC DNA]</scope>
    <source>
        <strain evidence="3 4">SSM6</strain>
    </source>
</reference>
<name>A0ABV1NAR8_9GAMM</name>